<protein>
    <submittedName>
        <fullName evidence="2">Uncharacterized protein</fullName>
    </submittedName>
</protein>
<dbReference type="STRING" id="1314674.A0A0D7AWZ1"/>
<dbReference type="EMBL" id="KN880739">
    <property type="protein sequence ID" value="KIY62898.1"/>
    <property type="molecule type" value="Genomic_DNA"/>
</dbReference>
<organism evidence="2 3">
    <name type="scientific">Cylindrobasidium torrendii FP15055 ss-10</name>
    <dbReference type="NCBI Taxonomy" id="1314674"/>
    <lineage>
        <taxon>Eukaryota</taxon>
        <taxon>Fungi</taxon>
        <taxon>Dikarya</taxon>
        <taxon>Basidiomycota</taxon>
        <taxon>Agaricomycotina</taxon>
        <taxon>Agaricomycetes</taxon>
        <taxon>Agaricomycetidae</taxon>
        <taxon>Agaricales</taxon>
        <taxon>Marasmiineae</taxon>
        <taxon>Physalacriaceae</taxon>
        <taxon>Cylindrobasidium</taxon>
    </lineage>
</organism>
<proteinExistence type="predicted"/>
<accession>A0A0D7AWZ1</accession>
<dbReference type="Proteomes" id="UP000054007">
    <property type="component" value="Unassembled WGS sequence"/>
</dbReference>
<evidence type="ECO:0000313" key="2">
    <source>
        <dbReference type="EMBL" id="KIY62898.1"/>
    </source>
</evidence>
<feature type="compositionally biased region" description="Polar residues" evidence="1">
    <location>
        <begin position="336"/>
        <end position="345"/>
    </location>
</feature>
<evidence type="ECO:0000256" key="1">
    <source>
        <dbReference type="SAM" id="MobiDB-lite"/>
    </source>
</evidence>
<name>A0A0D7AWZ1_9AGAR</name>
<dbReference type="AlphaFoldDB" id="A0A0D7AWZ1"/>
<dbReference type="OrthoDB" id="10251412at2759"/>
<feature type="compositionally biased region" description="Basic and acidic residues" evidence="1">
    <location>
        <begin position="246"/>
        <end position="289"/>
    </location>
</feature>
<gene>
    <name evidence="2" type="ORF">CYLTODRAFT_446948</name>
</gene>
<dbReference type="Gene3D" id="3.40.50.300">
    <property type="entry name" value="P-loop containing nucleotide triphosphate hydrolases"/>
    <property type="match status" value="2"/>
</dbReference>
<evidence type="ECO:0000313" key="3">
    <source>
        <dbReference type="Proteomes" id="UP000054007"/>
    </source>
</evidence>
<feature type="region of interest" description="Disordered" evidence="1">
    <location>
        <begin position="246"/>
        <end position="345"/>
    </location>
</feature>
<dbReference type="InterPro" id="IPR027417">
    <property type="entry name" value="P-loop_NTPase"/>
</dbReference>
<feature type="compositionally biased region" description="Basic and acidic residues" evidence="1">
    <location>
        <begin position="301"/>
        <end position="321"/>
    </location>
</feature>
<dbReference type="PANTHER" id="PTHR23070">
    <property type="entry name" value="BCS1 AAA-TYPE ATPASE"/>
    <property type="match status" value="1"/>
</dbReference>
<feature type="compositionally biased region" description="Acidic residues" evidence="1">
    <location>
        <begin position="290"/>
        <end position="300"/>
    </location>
</feature>
<dbReference type="InterPro" id="IPR050747">
    <property type="entry name" value="Mitochondrial_chaperone_BCS1"/>
</dbReference>
<reference evidence="2 3" key="1">
    <citation type="journal article" date="2015" name="Fungal Genet. Biol.">
        <title>Evolution of novel wood decay mechanisms in Agaricales revealed by the genome sequences of Fistulina hepatica and Cylindrobasidium torrendii.</title>
        <authorList>
            <person name="Floudas D."/>
            <person name="Held B.W."/>
            <person name="Riley R."/>
            <person name="Nagy L.G."/>
            <person name="Koehler G."/>
            <person name="Ransdell A.S."/>
            <person name="Younus H."/>
            <person name="Chow J."/>
            <person name="Chiniquy J."/>
            <person name="Lipzen A."/>
            <person name="Tritt A."/>
            <person name="Sun H."/>
            <person name="Haridas S."/>
            <person name="LaButti K."/>
            <person name="Ohm R.A."/>
            <person name="Kues U."/>
            <person name="Blanchette R.A."/>
            <person name="Grigoriev I.V."/>
            <person name="Minto R.E."/>
            <person name="Hibbett D.S."/>
        </authorList>
    </citation>
    <scope>NUCLEOTIDE SEQUENCE [LARGE SCALE GENOMIC DNA]</scope>
    <source>
        <strain evidence="2 3">FP15055 ss-10</strain>
    </source>
</reference>
<sequence length="345" mass="38144">MSPIVLLPGVKMLLACKDFLQSEEWYAALGIPFRRGCLLHGVPGSVQTSLIHSLAATTVPTSTERKAEESDGSTLSLSGLLNALDSVSAAVGRLLFATMNHIERLDHALARPGRIDVWVNFSHATKYQAEGIFKFFFPCKKEVVKRKDGTVVIMHADGNEQGVSEKGKVEAANGNVEEKNGSDMATKNVSGGPSKRRFAHRIPVLSETEIAAKLAKYGHPIPEDNSASLRSKDIYSRTRLVPRETRAKLKAEKEKTEKEEKELAEKEKIEKEKEKEDKEREAKEAKEKEADNEDSVTSEEENGKKAKKEKWVSVKKEKDSGVDATPATEEKDIEVQATQSVEVSE</sequence>
<keyword evidence="3" id="KW-1185">Reference proteome</keyword>
<dbReference type="SUPFAM" id="SSF52540">
    <property type="entry name" value="P-loop containing nucleoside triphosphate hydrolases"/>
    <property type="match status" value="1"/>
</dbReference>